<dbReference type="InterPro" id="IPR050351">
    <property type="entry name" value="BphY/WalK/GraS-like"/>
</dbReference>
<evidence type="ECO:0000313" key="11">
    <source>
        <dbReference type="Proteomes" id="UP000608513"/>
    </source>
</evidence>
<accession>A0A923MNM3</accession>
<dbReference type="PRINTS" id="PR00344">
    <property type="entry name" value="BCTRLSENSOR"/>
</dbReference>
<dbReference type="Gene3D" id="1.10.287.130">
    <property type="match status" value="1"/>
</dbReference>
<dbReference type="Pfam" id="PF00512">
    <property type="entry name" value="HisKA"/>
    <property type="match status" value="1"/>
</dbReference>
<evidence type="ECO:0000256" key="8">
    <source>
        <dbReference type="ARBA" id="ARBA00023012"/>
    </source>
</evidence>
<reference evidence="10" key="1">
    <citation type="submission" date="2020-08" db="EMBL/GenBank/DDBJ databases">
        <title>Ramlibacter sp. USB13 16S ribosomal RNA gene genome sequencing and assembly.</title>
        <authorList>
            <person name="Kang M."/>
        </authorList>
    </citation>
    <scope>NUCLEOTIDE SEQUENCE</scope>
    <source>
        <strain evidence="10">USB13</strain>
    </source>
</reference>
<dbReference type="GO" id="GO:0030295">
    <property type="term" value="F:protein kinase activator activity"/>
    <property type="evidence" value="ECO:0007669"/>
    <property type="project" value="TreeGrafter"/>
</dbReference>
<dbReference type="InterPro" id="IPR036097">
    <property type="entry name" value="HisK_dim/P_sf"/>
</dbReference>
<dbReference type="SMART" id="SM00387">
    <property type="entry name" value="HATPase_c"/>
    <property type="match status" value="1"/>
</dbReference>
<dbReference type="GO" id="GO:0005524">
    <property type="term" value="F:ATP binding"/>
    <property type="evidence" value="ECO:0007669"/>
    <property type="project" value="UniProtKB-KW"/>
</dbReference>
<protein>
    <recommendedName>
        <fullName evidence="2">histidine kinase</fullName>
        <ecNumber evidence="2">2.7.13.3</ecNumber>
    </recommendedName>
</protein>
<organism evidence="10 11">
    <name type="scientific">Ramlibacter cellulosilyticus</name>
    <dbReference type="NCBI Taxonomy" id="2764187"/>
    <lineage>
        <taxon>Bacteria</taxon>
        <taxon>Pseudomonadati</taxon>
        <taxon>Pseudomonadota</taxon>
        <taxon>Betaproteobacteria</taxon>
        <taxon>Burkholderiales</taxon>
        <taxon>Comamonadaceae</taxon>
        <taxon>Ramlibacter</taxon>
    </lineage>
</organism>
<keyword evidence="3" id="KW-0597">Phosphoprotein</keyword>
<comment type="caution">
    <text evidence="10">The sequence shown here is derived from an EMBL/GenBank/DDBJ whole genome shotgun (WGS) entry which is preliminary data.</text>
</comment>
<dbReference type="Pfam" id="PF01590">
    <property type="entry name" value="GAF"/>
    <property type="match status" value="1"/>
</dbReference>
<sequence>MTSNSKDAGTGEGTAEGLTRAAPAAAIEADLAAIASVAAVPQMLEVICRTTGMGFAAVARVTDAQWVCCASRDEIGFGLQPGGELVLETTLCNEIRQHHQPVVIDDVPASPLYCEHHTPARYGFRSYISVPIFRGDRSFWGTLCAIDPKPARVETAEARGMFRLFADLVGFHLDAQDRLHASESALRHETDTARRREQFVAALGHDIRTPLQAIAGGLAVIERAPDQGARVTPLMRRSLDRIGELVEDLMDLARGQLGTGMRVSPVHCEDLGQRLARIVDETRAARPDARIEFECRVDGPVWCDPARIVQVAANLLGNAVTHGTPGQPIAVRATASAQAFELTSSNAGPPMAAAEVAALFKPYFRPATSSKSSGMGLGLYIVSEIAKAHRGTATASAERGELTFTVRIPRHA</sequence>
<dbReference type="GO" id="GO:0000155">
    <property type="term" value="F:phosphorelay sensor kinase activity"/>
    <property type="evidence" value="ECO:0007669"/>
    <property type="project" value="InterPro"/>
</dbReference>
<evidence type="ECO:0000256" key="4">
    <source>
        <dbReference type="ARBA" id="ARBA00022679"/>
    </source>
</evidence>
<dbReference type="InterPro" id="IPR003661">
    <property type="entry name" value="HisK_dim/P_dom"/>
</dbReference>
<dbReference type="InterPro" id="IPR036890">
    <property type="entry name" value="HATPase_C_sf"/>
</dbReference>
<dbReference type="PANTHER" id="PTHR42878">
    <property type="entry name" value="TWO-COMPONENT HISTIDINE KINASE"/>
    <property type="match status" value="1"/>
</dbReference>
<dbReference type="SMART" id="SM00388">
    <property type="entry name" value="HisKA"/>
    <property type="match status" value="1"/>
</dbReference>
<dbReference type="SUPFAM" id="SSF47384">
    <property type="entry name" value="Homodimeric domain of signal transducing histidine kinase"/>
    <property type="match status" value="1"/>
</dbReference>
<comment type="catalytic activity">
    <reaction evidence="1">
        <text>ATP + protein L-histidine = ADP + protein N-phospho-L-histidine.</text>
        <dbReference type="EC" id="2.7.13.3"/>
    </reaction>
</comment>
<evidence type="ECO:0000256" key="3">
    <source>
        <dbReference type="ARBA" id="ARBA00022553"/>
    </source>
</evidence>
<dbReference type="Proteomes" id="UP000608513">
    <property type="component" value="Unassembled WGS sequence"/>
</dbReference>
<dbReference type="InterPro" id="IPR003018">
    <property type="entry name" value="GAF"/>
</dbReference>
<dbReference type="Gene3D" id="3.30.565.10">
    <property type="entry name" value="Histidine kinase-like ATPase, C-terminal domain"/>
    <property type="match status" value="1"/>
</dbReference>
<evidence type="ECO:0000259" key="9">
    <source>
        <dbReference type="PROSITE" id="PS50109"/>
    </source>
</evidence>
<keyword evidence="6 10" id="KW-0418">Kinase</keyword>
<dbReference type="SMART" id="SM00065">
    <property type="entry name" value="GAF"/>
    <property type="match status" value="1"/>
</dbReference>
<dbReference type="SUPFAM" id="SSF55781">
    <property type="entry name" value="GAF domain-like"/>
    <property type="match status" value="1"/>
</dbReference>
<keyword evidence="8" id="KW-0902">Two-component regulatory system</keyword>
<dbReference type="Gene3D" id="3.30.450.40">
    <property type="match status" value="1"/>
</dbReference>
<evidence type="ECO:0000256" key="1">
    <source>
        <dbReference type="ARBA" id="ARBA00000085"/>
    </source>
</evidence>
<evidence type="ECO:0000313" key="10">
    <source>
        <dbReference type="EMBL" id="MBC5781384.1"/>
    </source>
</evidence>
<dbReference type="SUPFAM" id="SSF55874">
    <property type="entry name" value="ATPase domain of HSP90 chaperone/DNA topoisomerase II/histidine kinase"/>
    <property type="match status" value="1"/>
</dbReference>
<evidence type="ECO:0000256" key="5">
    <source>
        <dbReference type="ARBA" id="ARBA00022741"/>
    </source>
</evidence>
<dbReference type="InterPro" id="IPR029016">
    <property type="entry name" value="GAF-like_dom_sf"/>
</dbReference>
<dbReference type="EMBL" id="JACORT010000001">
    <property type="protein sequence ID" value="MBC5781384.1"/>
    <property type="molecule type" value="Genomic_DNA"/>
</dbReference>
<dbReference type="InterPro" id="IPR004358">
    <property type="entry name" value="Sig_transdc_His_kin-like_C"/>
</dbReference>
<dbReference type="GO" id="GO:0007234">
    <property type="term" value="P:osmosensory signaling via phosphorelay pathway"/>
    <property type="evidence" value="ECO:0007669"/>
    <property type="project" value="TreeGrafter"/>
</dbReference>
<dbReference type="GO" id="GO:0000156">
    <property type="term" value="F:phosphorelay response regulator activity"/>
    <property type="evidence" value="ECO:0007669"/>
    <property type="project" value="TreeGrafter"/>
</dbReference>
<evidence type="ECO:0000256" key="7">
    <source>
        <dbReference type="ARBA" id="ARBA00022840"/>
    </source>
</evidence>
<dbReference type="Pfam" id="PF02518">
    <property type="entry name" value="HATPase_c"/>
    <property type="match status" value="1"/>
</dbReference>
<keyword evidence="4" id="KW-0808">Transferase</keyword>
<feature type="domain" description="Histidine kinase" evidence="9">
    <location>
        <begin position="202"/>
        <end position="412"/>
    </location>
</feature>
<dbReference type="InterPro" id="IPR003594">
    <property type="entry name" value="HATPase_dom"/>
</dbReference>
<name>A0A923MNM3_9BURK</name>
<keyword evidence="5" id="KW-0547">Nucleotide-binding</keyword>
<dbReference type="PANTHER" id="PTHR42878:SF7">
    <property type="entry name" value="SENSOR HISTIDINE KINASE GLRK"/>
    <property type="match status" value="1"/>
</dbReference>
<gene>
    <name evidence="10" type="ORF">H8N03_00420</name>
</gene>
<keyword evidence="7" id="KW-0067">ATP-binding</keyword>
<evidence type="ECO:0000256" key="6">
    <source>
        <dbReference type="ARBA" id="ARBA00022777"/>
    </source>
</evidence>
<keyword evidence="11" id="KW-1185">Reference proteome</keyword>
<dbReference type="CDD" id="cd00082">
    <property type="entry name" value="HisKA"/>
    <property type="match status" value="1"/>
</dbReference>
<dbReference type="EC" id="2.7.13.3" evidence="2"/>
<evidence type="ECO:0000256" key="2">
    <source>
        <dbReference type="ARBA" id="ARBA00012438"/>
    </source>
</evidence>
<dbReference type="PROSITE" id="PS50109">
    <property type="entry name" value="HIS_KIN"/>
    <property type="match status" value="1"/>
</dbReference>
<dbReference type="AlphaFoldDB" id="A0A923MNM3"/>
<dbReference type="InterPro" id="IPR005467">
    <property type="entry name" value="His_kinase_dom"/>
</dbReference>
<proteinExistence type="predicted"/>